<feature type="region of interest" description="Disordered" evidence="1">
    <location>
        <begin position="104"/>
        <end position="127"/>
    </location>
</feature>
<comment type="caution">
    <text evidence="2">The sequence shown here is derived from an EMBL/GenBank/DDBJ whole genome shotgun (WGS) entry which is preliminary data.</text>
</comment>
<feature type="compositionally biased region" description="Basic and acidic residues" evidence="1">
    <location>
        <begin position="115"/>
        <end position="127"/>
    </location>
</feature>
<protein>
    <recommendedName>
        <fullName evidence="4">Cystathionine gamma-synthase</fullName>
    </recommendedName>
</protein>
<keyword evidence="3" id="KW-1185">Reference proteome</keyword>
<name>A0A5C5SEC1_9STRE</name>
<dbReference type="AlphaFoldDB" id="A0A5C5SEC1"/>
<evidence type="ECO:0008006" key="4">
    <source>
        <dbReference type="Google" id="ProtNLM"/>
    </source>
</evidence>
<proteinExistence type="predicted"/>
<dbReference type="Proteomes" id="UP000317430">
    <property type="component" value="Unassembled WGS sequence"/>
</dbReference>
<sequence length="207" mass="23908">MAKGRRPFPLVADNEPVMTPAPVMHLYDKEDLISNISGVYQEKTYADKVPAYQPISQMTGSDELTVSAKPAPAPVTTKSYAQEMREAAKQDLKQKRQTFLAQEMKIPAKPSFQREPTKPVPSDKRDKPKVISPLARLANHLRQEEYILAELPRLYQEPNNLSIKEKPKKNNYDFLKRSQIYNQTEHQLQKERQVAQELNLTRFEDMK</sequence>
<reference evidence="2 3" key="1">
    <citation type="submission" date="2019-08" db="EMBL/GenBank/DDBJ databases">
        <authorList>
            <person name="Lei W."/>
        </authorList>
    </citation>
    <scope>NUCLEOTIDE SEQUENCE [LARGE SCALE GENOMIC DNA]</scope>
    <source>
        <strain evidence="2 3">CCUG 66496</strain>
    </source>
</reference>
<evidence type="ECO:0000313" key="2">
    <source>
        <dbReference type="EMBL" id="TWS98151.1"/>
    </source>
</evidence>
<accession>A0A5C5SEC1</accession>
<evidence type="ECO:0000256" key="1">
    <source>
        <dbReference type="SAM" id="MobiDB-lite"/>
    </source>
</evidence>
<organism evidence="2 3">
    <name type="scientific">Streptococcus cuniculipharyngis</name>
    <dbReference type="NCBI Taxonomy" id="1562651"/>
    <lineage>
        <taxon>Bacteria</taxon>
        <taxon>Bacillati</taxon>
        <taxon>Bacillota</taxon>
        <taxon>Bacilli</taxon>
        <taxon>Lactobacillales</taxon>
        <taxon>Streptococcaceae</taxon>
        <taxon>Streptococcus</taxon>
    </lineage>
</organism>
<dbReference type="OrthoDB" id="2235632at2"/>
<evidence type="ECO:0000313" key="3">
    <source>
        <dbReference type="Proteomes" id="UP000317430"/>
    </source>
</evidence>
<gene>
    <name evidence="2" type="ORF">FRX57_04275</name>
</gene>
<dbReference type="EMBL" id="VOHL01000002">
    <property type="protein sequence ID" value="TWS98151.1"/>
    <property type="molecule type" value="Genomic_DNA"/>
</dbReference>
<dbReference type="RefSeq" id="WP_146567042.1">
    <property type="nucleotide sequence ID" value="NZ_VOHL01000002.1"/>
</dbReference>